<evidence type="ECO:0000256" key="1">
    <source>
        <dbReference type="SAM" id="MobiDB-lite"/>
    </source>
</evidence>
<dbReference type="EMBL" id="JANYMP010000019">
    <property type="protein sequence ID" value="MCS7481556.1"/>
    <property type="molecule type" value="Genomic_DNA"/>
</dbReference>
<dbReference type="PROSITE" id="PS51257">
    <property type="entry name" value="PROKAR_LIPOPROTEIN"/>
    <property type="match status" value="1"/>
</dbReference>
<accession>A0A9X2VRZ6</accession>
<evidence type="ECO:0000313" key="3">
    <source>
        <dbReference type="EMBL" id="MCS7481556.1"/>
    </source>
</evidence>
<name>A0A9X2VRZ6_9PSEU</name>
<feature type="chain" id="PRO_5040770036" description="Peptidase inhibitor I9" evidence="2">
    <location>
        <begin position="22"/>
        <end position="169"/>
    </location>
</feature>
<proteinExistence type="predicted"/>
<evidence type="ECO:0008006" key="5">
    <source>
        <dbReference type="Google" id="ProtNLM"/>
    </source>
</evidence>
<feature type="compositionally biased region" description="Low complexity" evidence="1">
    <location>
        <begin position="30"/>
        <end position="54"/>
    </location>
</feature>
<evidence type="ECO:0000256" key="2">
    <source>
        <dbReference type="SAM" id="SignalP"/>
    </source>
</evidence>
<dbReference type="AlphaFoldDB" id="A0A9X2VRZ6"/>
<organism evidence="3 4">
    <name type="scientific">Umezawaea endophytica</name>
    <dbReference type="NCBI Taxonomy" id="1654476"/>
    <lineage>
        <taxon>Bacteria</taxon>
        <taxon>Bacillati</taxon>
        <taxon>Actinomycetota</taxon>
        <taxon>Actinomycetes</taxon>
        <taxon>Pseudonocardiales</taxon>
        <taxon>Pseudonocardiaceae</taxon>
        <taxon>Umezawaea</taxon>
    </lineage>
</organism>
<protein>
    <recommendedName>
        <fullName evidence="5">Peptidase inhibitor I9</fullName>
    </recommendedName>
</protein>
<evidence type="ECO:0000313" key="4">
    <source>
        <dbReference type="Proteomes" id="UP001141259"/>
    </source>
</evidence>
<reference evidence="3" key="1">
    <citation type="submission" date="2022-08" db="EMBL/GenBank/DDBJ databases">
        <authorList>
            <person name="Tistechok S."/>
            <person name="Samborskyy M."/>
            <person name="Roman I."/>
        </authorList>
    </citation>
    <scope>NUCLEOTIDE SEQUENCE</scope>
    <source>
        <strain evidence="3">DSM 103496</strain>
    </source>
</reference>
<feature type="signal peptide" evidence="2">
    <location>
        <begin position="1"/>
        <end position="21"/>
    </location>
</feature>
<feature type="region of interest" description="Disordered" evidence="1">
    <location>
        <begin position="30"/>
        <end position="82"/>
    </location>
</feature>
<dbReference type="RefSeq" id="WP_259627047.1">
    <property type="nucleotide sequence ID" value="NZ_JANYMP010000019.1"/>
</dbReference>
<dbReference type="Proteomes" id="UP001141259">
    <property type="component" value="Unassembled WGS sequence"/>
</dbReference>
<comment type="caution">
    <text evidence="3">The sequence shown here is derived from an EMBL/GenBank/DDBJ whole genome shotgun (WGS) entry which is preliminary data.</text>
</comment>
<keyword evidence="2" id="KW-0732">Signal</keyword>
<gene>
    <name evidence="3" type="ORF">NZH93_32270</name>
</gene>
<sequence length="169" mass="16525">MTGRRWVLSGVVAVMCAGVVAGCGASGTGVTSTGATSASGTSASGTPTGGASSVEVSAGRSAPVQPTTTASRQADAVPPALSPRAKELIDQAKQARQESVVLTISTAAGRAESTAQALRDLGATVESVDATVGYVRASVPVAVAAQAATLDGVSRADVEEEIGFPDPTP</sequence>
<keyword evidence="4" id="KW-1185">Reference proteome</keyword>